<evidence type="ECO:0000313" key="1">
    <source>
        <dbReference type="EMBL" id="RNL94509.1"/>
    </source>
</evidence>
<reference evidence="1 2" key="1">
    <citation type="submission" date="2018-10" db="EMBL/GenBank/DDBJ databases">
        <title>Sinomicrobium pectinilyticum sp. nov., a pectinase-producing bacterium isolated from alkaline and saline soil, and emended description of the genus Sinomicrobium.</title>
        <authorList>
            <person name="Cheng B."/>
            <person name="Li C."/>
            <person name="Lai Q."/>
            <person name="Du M."/>
            <person name="Shao Z."/>
            <person name="Xu P."/>
            <person name="Yang C."/>
        </authorList>
    </citation>
    <scope>NUCLEOTIDE SEQUENCE [LARGE SCALE GENOMIC DNA]</scope>
    <source>
        <strain evidence="1 2">5DNS001</strain>
    </source>
</reference>
<name>A0A3N0F3A9_SINP1</name>
<sequence>MKSRKRYRLMLLMVLLGSYFVFGQQTALFPEYNYNPFIINPAYTGMASGAEATLSHYGYINSVEGSPKSFSLSAHSPVSRGKMGLGAAISRDRIGVTTNTHAFAAYSYKIFFDYKNDRPDWQIYNQNVLSFGLTAGVHQFNDNLLELGIVDDPEFSENINATIPVVGVGFLYNCADFYAGVSAPNILGDKLASRDDLNLSNPVYGYFGYRFFANRFNEIVIKPNMLLKYEDGAPVQIDVNLATSFGNKFEVGAGYRSSSSVNFLAGIYLFRYFRLIYHYNLGLKNTVLGNIHGIVLSYSFGSEYF</sequence>
<comment type="caution">
    <text evidence="1">The sequence shown here is derived from an EMBL/GenBank/DDBJ whole genome shotgun (WGS) entry which is preliminary data.</text>
</comment>
<keyword evidence="2" id="KW-1185">Reference proteome</keyword>
<dbReference type="InterPro" id="IPR019861">
    <property type="entry name" value="PorP/SprF_Bacteroidetes"/>
</dbReference>
<organism evidence="1 2">
    <name type="scientific">Sinomicrobium pectinilyticum</name>
    <dbReference type="NCBI Taxonomy" id="1084421"/>
    <lineage>
        <taxon>Bacteria</taxon>
        <taxon>Pseudomonadati</taxon>
        <taxon>Bacteroidota</taxon>
        <taxon>Flavobacteriia</taxon>
        <taxon>Flavobacteriales</taxon>
        <taxon>Flavobacteriaceae</taxon>
        <taxon>Sinomicrobium</taxon>
    </lineage>
</organism>
<evidence type="ECO:0000313" key="2">
    <source>
        <dbReference type="Proteomes" id="UP000267469"/>
    </source>
</evidence>
<dbReference type="OrthoDB" id="1172751at2"/>
<dbReference type="Pfam" id="PF11751">
    <property type="entry name" value="PorP_SprF"/>
    <property type="match status" value="1"/>
</dbReference>
<dbReference type="EMBL" id="RJTM01000005">
    <property type="protein sequence ID" value="RNL94509.1"/>
    <property type="molecule type" value="Genomic_DNA"/>
</dbReference>
<dbReference type="AlphaFoldDB" id="A0A3N0F3A9"/>
<dbReference type="Proteomes" id="UP000267469">
    <property type="component" value="Unassembled WGS sequence"/>
</dbReference>
<dbReference type="RefSeq" id="WP_123214219.1">
    <property type="nucleotide sequence ID" value="NZ_RJTM01000005.1"/>
</dbReference>
<dbReference type="NCBIfam" id="TIGR03519">
    <property type="entry name" value="T9SS_PorP_fam"/>
    <property type="match status" value="1"/>
</dbReference>
<gene>
    <name evidence="1" type="ORF">ED312_01430</name>
</gene>
<accession>A0A3N0F3A9</accession>
<protein>
    <submittedName>
        <fullName evidence="1">Type IX secretion system membrane protein PorP/SprF</fullName>
    </submittedName>
</protein>
<proteinExistence type="predicted"/>